<dbReference type="SUPFAM" id="SSF53756">
    <property type="entry name" value="UDP-Glycosyltransferase/glycogen phosphorylase"/>
    <property type="match status" value="1"/>
</dbReference>
<dbReference type="RefSeq" id="WP_332618299.1">
    <property type="nucleotide sequence ID" value="NZ_JAXGFP010000008.1"/>
</dbReference>
<proteinExistence type="predicted"/>
<dbReference type="Gene3D" id="3.40.50.2000">
    <property type="entry name" value="Glycogen Phosphorylase B"/>
    <property type="match status" value="1"/>
</dbReference>
<keyword evidence="2" id="KW-1185">Reference proteome</keyword>
<reference evidence="1 2" key="1">
    <citation type="journal article" date="2016" name="Int. J. Syst. Evol. Microbiol.">
        <title>Lysobacter erysipheiresistens sp. nov., an antagonist of powdery mildew, isolated from tobacco-cultivated soil.</title>
        <authorList>
            <person name="Xie B."/>
            <person name="Li T."/>
            <person name="Lin X."/>
            <person name="Wang C.J."/>
            <person name="Chen Y.J."/>
            <person name="Liu W.J."/>
            <person name="Zhao Z.W."/>
        </authorList>
    </citation>
    <scope>NUCLEOTIDE SEQUENCE [LARGE SCALE GENOMIC DNA]</scope>
    <source>
        <strain evidence="1 2">RS-LYSO-3</strain>
    </source>
</reference>
<evidence type="ECO:0000313" key="2">
    <source>
        <dbReference type="Proteomes" id="UP001355056"/>
    </source>
</evidence>
<sequence length="346" mass="37746">MQALVSAGYRVAFVPDEGGTTCANATRLRASGIHVPRLHRPGDAPTWLRLHRGSLASAILCRHHAAGHWLPLIRAVAPRASIVFDTVDLHFLREMREAELHDDRRLHRHAESTRQRELGLVDRADTTWVVSPIERDLLLEARPNATVRIVSNIIDEDTPGQPFEQRRDLLFVGGLRHPPNRDAVEWLARDIFPRIRTKLPGVRLHFVGSPGTGPAMTFPPESGILVHGHVPDIAPVLDGCRIALAPLRFGAGVKGKVNLSMAHGQPVVATACATEGMHLQPGIDVLVANDAETFATAVARLYQDPILWQTLSNQGRANVRRYFSPEAAIATAKASLGPPGTLPPSP</sequence>
<dbReference type="EC" id="2.4.-.-" evidence="1"/>
<dbReference type="PANTHER" id="PTHR12526">
    <property type="entry name" value="GLYCOSYLTRANSFERASE"/>
    <property type="match status" value="1"/>
</dbReference>
<dbReference type="CDD" id="cd03801">
    <property type="entry name" value="GT4_PimA-like"/>
    <property type="match status" value="1"/>
</dbReference>
<comment type="caution">
    <text evidence="1">The sequence shown here is derived from an EMBL/GenBank/DDBJ whole genome shotgun (WGS) entry which is preliminary data.</text>
</comment>
<keyword evidence="1" id="KW-0328">Glycosyltransferase</keyword>
<protein>
    <submittedName>
        <fullName evidence="1">Glycosyltransferase</fullName>
        <ecNumber evidence="1">2.4.-.-</ecNumber>
    </submittedName>
</protein>
<evidence type="ECO:0000313" key="1">
    <source>
        <dbReference type="EMBL" id="MEG3185184.1"/>
    </source>
</evidence>
<gene>
    <name evidence="1" type="ORF">SNE34_14355</name>
</gene>
<dbReference type="Proteomes" id="UP001355056">
    <property type="component" value="Unassembled WGS sequence"/>
</dbReference>
<dbReference type="EMBL" id="JAXGFP010000008">
    <property type="protein sequence ID" value="MEG3185184.1"/>
    <property type="molecule type" value="Genomic_DNA"/>
</dbReference>
<organism evidence="1 2">
    <name type="scientific">Novilysobacter erysipheiresistens</name>
    <dbReference type="NCBI Taxonomy" id="1749332"/>
    <lineage>
        <taxon>Bacteria</taxon>
        <taxon>Pseudomonadati</taxon>
        <taxon>Pseudomonadota</taxon>
        <taxon>Gammaproteobacteria</taxon>
        <taxon>Lysobacterales</taxon>
        <taxon>Lysobacteraceae</taxon>
        <taxon>Novilysobacter</taxon>
    </lineage>
</organism>
<dbReference type="Pfam" id="PF13692">
    <property type="entry name" value="Glyco_trans_1_4"/>
    <property type="match status" value="1"/>
</dbReference>
<name>A0ABU7Z237_9GAMM</name>
<accession>A0ABU7Z237</accession>
<dbReference type="GO" id="GO:0016757">
    <property type="term" value="F:glycosyltransferase activity"/>
    <property type="evidence" value="ECO:0007669"/>
    <property type="project" value="UniProtKB-KW"/>
</dbReference>
<keyword evidence="1" id="KW-0808">Transferase</keyword>